<dbReference type="InterPro" id="IPR036111">
    <property type="entry name" value="Mal/L-sulfo/L-lacto_DH-like_sf"/>
</dbReference>
<dbReference type="PANTHER" id="PTHR11091:SF0">
    <property type="entry name" value="MALATE DEHYDROGENASE"/>
    <property type="match status" value="1"/>
</dbReference>
<protein>
    <submittedName>
        <fullName evidence="3">Ldh family oxidoreductase</fullName>
    </submittedName>
</protein>
<comment type="caution">
    <text evidence="3">The sequence shown here is derived from an EMBL/GenBank/DDBJ whole genome shotgun (WGS) entry which is preliminary data.</text>
</comment>
<gene>
    <name evidence="3" type="ORF">ENV02_02380</name>
</gene>
<dbReference type="GO" id="GO:0016491">
    <property type="term" value="F:oxidoreductase activity"/>
    <property type="evidence" value="ECO:0007669"/>
    <property type="project" value="UniProtKB-KW"/>
</dbReference>
<dbReference type="InterPro" id="IPR043144">
    <property type="entry name" value="Mal/L-sulf/L-lact_DH-like_ah"/>
</dbReference>
<dbReference type="Gene3D" id="3.30.1370.60">
    <property type="entry name" value="Hypothetical oxidoreductase yiak, domain 2"/>
    <property type="match status" value="1"/>
</dbReference>
<dbReference type="InterPro" id="IPR043143">
    <property type="entry name" value="Mal/L-sulf/L-lact_DH-like_NADP"/>
</dbReference>
<evidence type="ECO:0000256" key="2">
    <source>
        <dbReference type="ARBA" id="ARBA00023002"/>
    </source>
</evidence>
<name>A0A7J3QE32_9CREN</name>
<proteinExistence type="inferred from homology"/>
<keyword evidence="2" id="KW-0560">Oxidoreductase</keyword>
<dbReference type="EMBL" id="DTET01000118">
    <property type="protein sequence ID" value="HGV66649.1"/>
    <property type="molecule type" value="Genomic_DNA"/>
</dbReference>
<comment type="similarity">
    <text evidence="1">Belongs to the LDH2/MDH2 oxidoreductase family.</text>
</comment>
<evidence type="ECO:0000256" key="1">
    <source>
        <dbReference type="ARBA" id="ARBA00006056"/>
    </source>
</evidence>
<dbReference type="AlphaFoldDB" id="A0A7J3QE32"/>
<evidence type="ECO:0000313" key="3">
    <source>
        <dbReference type="EMBL" id="HGV66649.1"/>
    </source>
</evidence>
<reference evidence="3" key="1">
    <citation type="journal article" date="2020" name="mSystems">
        <title>Genome- and Community-Level Interaction Insights into Carbon Utilization and Element Cycling Functions of Hydrothermarchaeota in Hydrothermal Sediment.</title>
        <authorList>
            <person name="Zhou Z."/>
            <person name="Liu Y."/>
            <person name="Xu W."/>
            <person name="Pan J."/>
            <person name="Luo Z.H."/>
            <person name="Li M."/>
        </authorList>
    </citation>
    <scope>NUCLEOTIDE SEQUENCE [LARGE SCALE GENOMIC DNA]</scope>
    <source>
        <strain evidence="3">SpSt-721</strain>
    </source>
</reference>
<dbReference type="InterPro" id="IPR003767">
    <property type="entry name" value="Malate/L-lactate_DH-like"/>
</dbReference>
<dbReference type="Gene3D" id="1.10.1530.10">
    <property type="match status" value="1"/>
</dbReference>
<accession>A0A7J3QE32</accession>
<dbReference type="PANTHER" id="PTHR11091">
    <property type="entry name" value="OXIDOREDUCTASE-RELATED"/>
    <property type="match status" value="1"/>
</dbReference>
<dbReference type="SUPFAM" id="SSF89733">
    <property type="entry name" value="L-sulfolactate dehydrogenase-like"/>
    <property type="match status" value="1"/>
</dbReference>
<dbReference type="Pfam" id="PF02615">
    <property type="entry name" value="Ldh_2"/>
    <property type="match status" value="1"/>
</dbReference>
<organism evidence="3">
    <name type="scientific">Ignisphaera aggregans</name>
    <dbReference type="NCBI Taxonomy" id="334771"/>
    <lineage>
        <taxon>Archaea</taxon>
        <taxon>Thermoproteota</taxon>
        <taxon>Thermoprotei</taxon>
        <taxon>Desulfurococcales</taxon>
        <taxon>Desulfurococcaceae</taxon>
        <taxon>Ignisphaera</taxon>
    </lineage>
</organism>
<sequence>MEVKLNRHSRDLETLGFDIYEKEVPIPSNEYVRVDASSLKDFVKRVFIALGVSSRDAEIVADVLVAADLMGISSHGVQRLERYVGGIKNGVINLKPNMRFDVDFGAIAILDADNGFGQIAALKAMGYAIEKANRFGIGMVLVKHSHHFGIAGYYVLKAVERNMIGVCMTNSEPLIAYINSVDRYLGTNPIAFAAPRKTPPPILFDAAMSIVPIGKIEIYGKIGRDIPMGWVIGIDGSLLHGDAKKILSSIRRREAAILPIGGYLEDYGGHKGSGLALMVDILSGILSGAAWGHHVLHTLSDKPANVGHTLIAIDISKFIDLEEFLNRVEAMVKEIKSLRKAPWADNIWIPGEKAWLTMQTRLKIGIPIHQNILDSFKSIAQQLNIEFDIERIKR</sequence>